<comment type="caution">
    <text evidence="2">The sequence shown here is derived from an EMBL/GenBank/DDBJ whole genome shotgun (WGS) entry which is preliminary data.</text>
</comment>
<keyword evidence="3" id="KW-1185">Reference proteome</keyword>
<name>A0A9N9DYW0_9GLOM</name>
<feature type="compositionally biased region" description="Acidic residues" evidence="1">
    <location>
        <begin position="161"/>
        <end position="172"/>
    </location>
</feature>
<evidence type="ECO:0000313" key="2">
    <source>
        <dbReference type="EMBL" id="CAG8653230.1"/>
    </source>
</evidence>
<feature type="non-terminal residue" evidence="2">
    <location>
        <position position="182"/>
    </location>
</feature>
<dbReference type="Proteomes" id="UP000789396">
    <property type="component" value="Unassembled WGS sequence"/>
</dbReference>
<dbReference type="EMBL" id="CAJVPZ010013956">
    <property type="protein sequence ID" value="CAG8653230.1"/>
    <property type="molecule type" value="Genomic_DNA"/>
</dbReference>
<accession>A0A9N9DYW0</accession>
<organism evidence="2 3">
    <name type="scientific">Racocetra fulgida</name>
    <dbReference type="NCBI Taxonomy" id="60492"/>
    <lineage>
        <taxon>Eukaryota</taxon>
        <taxon>Fungi</taxon>
        <taxon>Fungi incertae sedis</taxon>
        <taxon>Mucoromycota</taxon>
        <taxon>Glomeromycotina</taxon>
        <taxon>Glomeromycetes</taxon>
        <taxon>Diversisporales</taxon>
        <taxon>Gigasporaceae</taxon>
        <taxon>Racocetra</taxon>
    </lineage>
</organism>
<reference evidence="2" key="1">
    <citation type="submission" date="2021-06" db="EMBL/GenBank/DDBJ databases">
        <authorList>
            <person name="Kallberg Y."/>
            <person name="Tangrot J."/>
            <person name="Rosling A."/>
        </authorList>
    </citation>
    <scope>NUCLEOTIDE SEQUENCE</scope>
    <source>
        <strain evidence="2">IN212</strain>
    </source>
</reference>
<protein>
    <submittedName>
        <fullName evidence="2">12492_t:CDS:1</fullName>
    </submittedName>
</protein>
<sequence length="182" mass="20710">MSKEDNQEINLKNLDLNRTYTFEEFELINEQLKKNPIEVDGEPVDLFEFIDNKLVPMPQRAFKMGAVVSEIAAQLGQWNVRTRKNGIITSSQGGEPFSPIFVVEVENIAKQSNFNKLDSKFKDIYFAKESAVQLGNINGDEILPKFTLKIQFIEQVIEGAESSESESTEEQELNIKCPKCDE</sequence>
<evidence type="ECO:0000256" key="1">
    <source>
        <dbReference type="SAM" id="MobiDB-lite"/>
    </source>
</evidence>
<feature type="region of interest" description="Disordered" evidence="1">
    <location>
        <begin position="161"/>
        <end position="182"/>
    </location>
</feature>
<evidence type="ECO:0000313" key="3">
    <source>
        <dbReference type="Proteomes" id="UP000789396"/>
    </source>
</evidence>
<dbReference type="AlphaFoldDB" id="A0A9N9DYW0"/>
<dbReference type="OrthoDB" id="88517at2759"/>
<gene>
    <name evidence="2" type="ORF">RFULGI_LOCUS8547</name>
</gene>
<proteinExistence type="predicted"/>